<proteinExistence type="predicted"/>
<keyword evidence="4" id="KW-1185">Reference proteome</keyword>
<evidence type="ECO:0000256" key="2">
    <source>
        <dbReference type="SAM" id="Phobius"/>
    </source>
</evidence>
<evidence type="ECO:0000313" key="3">
    <source>
        <dbReference type="EMBL" id="KHJ34801.1"/>
    </source>
</evidence>
<dbReference type="AlphaFoldDB" id="A0A0B1PD24"/>
<evidence type="ECO:0000313" key="4">
    <source>
        <dbReference type="Proteomes" id="UP000030854"/>
    </source>
</evidence>
<protein>
    <submittedName>
        <fullName evidence="3">Uncharacterized protein</fullName>
    </submittedName>
</protein>
<feature type="region of interest" description="Disordered" evidence="1">
    <location>
        <begin position="74"/>
        <end position="129"/>
    </location>
</feature>
<dbReference type="OMA" id="MILPRNA"/>
<dbReference type="STRING" id="52586.A0A0B1PD24"/>
<feature type="transmembrane region" description="Helical" evidence="2">
    <location>
        <begin position="47"/>
        <end position="70"/>
    </location>
</feature>
<keyword evidence="2" id="KW-0472">Membrane</keyword>
<feature type="compositionally biased region" description="Low complexity" evidence="1">
    <location>
        <begin position="108"/>
        <end position="119"/>
    </location>
</feature>
<comment type="caution">
    <text evidence="3">The sequence shown here is derived from an EMBL/GenBank/DDBJ whole genome shotgun (WGS) entry which is preliminary data.</text>
</comment>
<sequence>MAHFSAEPLNTARSALSRRAYGYCVRYGRYGYYSTCDRSFWSRFGRWILAGIMVFLGVTVLITALICLAIRKRRSRRRQTSLYTPAVGTTQQGYFNGSQTYAPPHNAPPKYGGPQPYGGVTQPSDAHVQ</sequence>
<keyword evidence="2" id="KW-1133">Transmembrane helix</keyword>
<dbReference type="HOGENOM" id="CLU_1950408_0_0_1"/>
<keyword evidence="2" id="KW-0812">Transmembrane</keyword>
<evidence type="ECO:0000256" key="1">
    <source>
        <dbReference type="SAM" id="MobiDB-lite"/>
    </source>
</evidence>
<name>A0A0B1PD24_UNCNE</name>
<dbReference type="Proteomes" id="UP000030854">
    <property type="component" value="Unassembled WGS sequence"/>
</dbReference>
<accession>A0A0B1PD24</accession>
<feature type="compositionally biased region" description="Polar residues" evidence="1">
    <location>
        <begin position="80"/>
        <end position="101"/>
    </location>
</feature>
<reference evidence="3 4" key="1">
    <citation type="journal article" date="2014" name="BMC Genomics">
        <title>Adaptive genomic structural variation in the grape powdery mildew pathogen, Erysiphe necator.</title>
        <authorList>
            <person name="Jones L."/>
            <person name="Riaz S."/>
            <person name="Morales-Cruz A."/>
            <person name="Amrine K.C."/>
            <person name="McGuire B."/>
            <person name="Gubler W.D."/>
            <person name="Walker M.A."/>
            <person name="Cantu D."/>
        </authorList>
    </citation>
    <scope>NUCLEOTIDE SEQUENCE [LARGE SCALE GENOMIC DNA]</scope>
    <source>
        <strain evidence="4">c</strain>
    </source>
</reference>
<dbReference type="EMBL" id="JNVN01000678">
    <property type="protein sequence ID" value="KHJ34801.1"/>
    <property type="molecule type" value="Genomic_DNA"/>
</dbReference>
<gene>
    <name evidence="3" type="ORF">EV44_g6234</name>
</gene>
<organism evidence="3 4">
    <name type="scientific">Uncinula necator</name>
    <name type="common">Grape powdery mildew</name>
    <dbReference type="NCBI Taxonomy" id="52586"/>
    <lineage>
        <taxon>Eukaryota</taxon>
        <taxon>Fungi</taxon>
        <taxon>Dikarya</taxon>
        <taxon>Ascomycota</taxon>
        <taxon>Pezizomycotina</taxon>
        <taxon>Leotiomycetes</taxon>
        <taxon>Erysiphales</taxon>
        <taxon>Erysiphaceae</taxon>
        <taxon>Erysiphe</taxon>
    </lineage>
</organism>